<keyword evidence="4" id="KW-0399">Innate immunity</keyword>
<dbReference type="SMART" id="SM00239">
    <property type="entry name" value="C2"/>
    <property type="match status" value="1"/>
</dbReference>
<dbReference type="Proteomes" id="UP001075354">
    <property type="component" value="Chromosome 13"/>
</dbReference>
<evidence type="ECO:0000256" key="4">
    <source>
        <dbReference type="ARBA" id="ARBA00022588"/>
    </source>
</evidence>
<dbReference type="InterPro" id="IPR037301">
    <property type="entry name" value="Tollip_C2"/>
</dbReference>
<organism evidence="11 12">
    <name type="scientific">Megalurothrips usitatus</name>
    <name type="common">bean blossom thrips</name>
    <dbReference type="NCBI Taxonomy" id="439358"/>
    <lineage>
        <taxon>Eukaryota</taxon>
        <taxon>Metazoa</taxon>
        <taxon>Ecdysozoa</taxon>
        <taxon>Arthropoda</taxon>
        <taxon>Hexapoda</taxon>
        <taxon>Insecta</taxon>
        <taxon>Pterygota</taxon>
        <taxon>Neoptera</taxon>
        <taxon>Paraneoptera</taxon>
        <taxon>Thysanoptera</taxon>
        <taxon>Terebrantia</taxon>
        <taxon>Thripoidea</taxon>
        <taxon>Thripidae</taxon>
        <taxon>Megalurothrips</taxon>
    </lineage>
</organism>
<feature type="domain" description="CUE" evidence="10">
    <location>
        <begin position="238"/>
        <end position="281"/>
    </location>
</feature>
<dbReference type="SUPFAM" id="SSF49562">
    <property type="entry name" value="C2 domain (Calcium/lipid-binding domain, CaLB)"/>
    <property type="match status" value="1"/>
</dbReference>
<dbReference type="FunFam" id="2.60.40.150:FF:000055">
    <property type="entry name" value="Toll-interacting protein-like Protein"/>
    <property type="match status" value="1"/>
</dbReference>
<dbReference type="Gene3D" id="1.10.8.10">
    <property type="entry name" value="DNA helicase RuvA subunit, C-terminal domain"/>
    <property type="match status" value="1"/>
</dbReference>
<name>A0AAV7X9R1_9NEOP</name>
<evidence type="ECO:0000259" key="10">
    <source>
        <dbReference type="PROSITE" id="PS51140"/>
    </source>
</evidence>
<dbReference type="EMBL" id="JAPTSV010000013">
    <property type="protein sequence ID" value="KAJ1521262.1"/>
    <property type="molecule type" value="Genomic_DNA"/>
</dbReference>
<dbReference type="PROSITE" id="PS51140">
    <property type="entry name" value="CUE"/>
    <property type="match status" value="1"/>
</dbReference>
<evidence type="ECO:0000256" key="1">
    <source>
        <dbReference type="ARBA" id="ARBA00004496"/>
    </source>
</evidence>
<reference evidence="11" key="1">
    <citation type="submission" date="2022-12" db="EMBL/GenBank/DDBJ databases">
        <title>Chromosome-level genome assembly of the bean flower thrips Megalurothrips usitatus.</title>
        <authorList>
            <person name="Ma L."/>
            <person name="Liu Q."/>
            <person name="Li H."/>
            <person name="Cai W."/>
        </authorList>
    </citation>
    <scope>NUCLEOTIDE SEQUENCE</scope>
    <source>
        <strain evidence="11">Cailab_2022a</strain>
    </source>
</reference>
<dbReference type="InterPro" id="IPR035892">
    <property type="entry name" value="C2_domain_sf"/>
</dbReference>
<dbReference type="PROSITE" id="PS50004">
    <property type="entry name" value="C2"/>
    <property type="match status" value="1"/>
</dbReference>
<dbReference type="CDD" id="cd04016">
    <property type="entry name" value="C2_Tollip"/>
    <property type="match status" value="1"/>
</dbReference>
<dbReference type="Gene3D" id="2.60.40.150">
    <property type="entry name" value="C2 domain"/>
    <property type="match status" value="1"/>
</dbReference>
<dbReference type="InterPro" id="IPR000008">
    <property type="entry name" value="C2_dom"/>
</dbReference>
<accession>A0AAV7X9R1</accession>
<evidence type="ECO:0000313" key="12">
    <source>
        <dbReference type="Proteomes" id="UP001075354"/>
    </source>
</evidence>
<dbReference type="PANTHER" id="PTHR16461">
    <property type="entry name" value="TOLL-INTERACTING PROTEIN"/>
    <property type="match status" value="1"/>
</dbReference>
<comment type="subcellular location">
    <subcellularLocation>
        <location evidence="1">Cytoplasm</location>
    </subcellularLocation>
</comment>
<evidence type="ECO:0000256" key="2">
    <source>
        <dbReference type="ARBA" id="ARBA00009278"/>
    </source>
</evidence>
<dbReference type="GO" id="GO:0043130">
    <property type="term" value="F:ubiquitin binding"/>
    <property type="evidence" value="ECO:0007669"/>
    <property type="project" value="InterPro"/>
</dbReference>
<dbReference type="GO" id="GO:0045087">
    <property type="term" value="P:innate immune response"/>
    <property type="evidence" value="ECO:0007669"/>
    <property type="project" value="UniProtKB-KW"/>
</dbReference>
<dbReference type="CDD" id="cd14363">
    <property type="entry name" value="CUE_TOLIP"/>
    <property type="match status" value="1"/>
</dbReference>
<dbReference type="Pfam" id="PF02845">
    <property type="entry name" value="CUE"/>
    <property type="match status" value="1"/>
</dbReference>
<evidence type="ECO:0000256" key="6">
    <source>
        <dbReference type="ARBA" id="ARBA00022859"/>
    </source>
</evidence>
<dbReference type="Pfam" id="PF00168">
    <property type="entry name" value="C2"/>
    <property type="match status" value="1"/>
</dbReference>
<evidence type="ECO:0000256" key="8">
    <source>
        <dbReference type="ARBA" id="ARBA00023198"/>
    </source>
</evidence>
<dbReference type="InterPro" id="IPR009060">
    <property type="entry name" value="UBA-like_sf"/>
</dbReference>
<proteinExistence type="inferred from homology"/>
<keyword evidence="6" id="KW-0391">Immunity</keyword>
<keyword evidence="7" id="KW-0072">Autophagy</keyword>
<evidence type="ECO:0000313" key="11">
    <source>
        <dbReference type="EMBL" id="KAJ1521262.1"/>
    </source>
</evidence>
<keyword evidence="3" id="KW-0963">Cytoplasm</keyword>
<keyword evidence="12" id="KW-1185">Reference proteome</keyword>
<dbReference type="InterPro" id="IPR003892">
    <property type="entry name" value="CUE"/>
</dbReference>
<protein>
    <recommendedName>
        <fullName evidence="13">Toll-interacting protein</fullName>
    </recommendedName>
</protein>
<keyword evidence="8" id="KW-0395">Inflammatory response</keyword>
<gene>
    <name evidence="11" type="ORF">ONE63_002944</name>
</gene>
<evidence type="ECO:0000256" key="7">
    <source>
        <dbReference type="ARBA" id="ARBA00023006"/>
    </source>
</evidence>
<dbReference type="InterPro" id="IPR041799">
    <property type="entry name" value="TOLIP_CUE"/>
</dbReference>
<comment type="caution">
    <text evidence="11">The sequence shown here is derived from an EMBL/GenBank/DDBJ whole genome shotgun (WGS) entry which is preliminary data.</text>
</comment>
<evidence type="ECO:0000259" key="9">
    <source>
        <dbReference type="PROSITE" id="PS50004"/>
    </source>
</evidence>
<evidence type="ECO:0000256" key="5">
    <source>
        <dbReference type="ARBA" id="ARBA00022737"/>
    </source>
</evidence>
<dbReference type="AlphaFoldDB" id="A0AAV7X9R1"/>
<comment type="similarity">
    <text evidence="2">Belongs to the tollip family.</text>
</comment>
<dbReference type="GO" id="GO:0006914">
    <property type="term" value="P:autophagy"/>
    <property type="evidence" value="ECO:0007669"/>
    <property type="project" value="UniProtKB-KW"/>
</dbReference>
<dbReference type="GO" id="GO:0031624">
    <property type="term" value="F:ubiquitin conjugating enzyme binding"/>
    <property type="evidence" value="ECO:0007669"/>
    <property type="project" value="TreeGrafter"/>
</dbReference>
<dbReference type="GO" id="GO:0006511">
    <property type="term" value="P:ubiquitin-dependent protein catabolic process"/>
    <property type="evidence" value="ECO:0007669"/>
    <property type="project" value="TreeGrafter"/>
</dbReference>
<evidence type="ECO:0008006" key="13">
    <source>
        <dbReference type="Google" id="ProtNLM"/>
    </source>
</evidence>
<dbReference type="PANTHER" id="PTHR16461:SF5">
    <property type="entry name" value="TOLL-INTERACTING PROTEIN"/>
    <property type="match status" value="1"/>
</dbReference>
<dbReference type="FunFam" id="1.10.8.10:FF:000036">
    <property type="entry name" value="Toll-interacting protein-like Protein"/>
    <property type="match status" value="1"/>
</dbReference>
<dbReference type="GO" id="GO:0005737">
    <property type="term" value="C:cytoplasm"/>
    <property type="evidence" value="ECO:0007669"/>
    <property type="project" value="UniProtKB-SubCell"/>
</dbReference>
<evidence type="ECO:0000256" key="3">
    <source>
        <dbReference type="ARBA" id="ARBA00022490"/>
    </source>
</evidence>
<feature type="domain" description="C2" evidence="9">
    <location>
        <begin position="52"/>
        <end position="168"/>
    </location>
</feature>
<keyword evidence="5" id="KW-0677">Repeat</keyword>
<dbReference type="SMART" id="SM00546">
    <property type="entry name" value="CUE"/>
    <property type="match status" value="1"/>
</dbReference>
<dbReference type="SUPFAM" id="SSF46934">
    <property type="entry name" value="UBA-like"/>
    <property type="match status" value="1"/>
</dbReference>
<sequence>MAAAADPKETKNAERRKRVFLGSLPSDFLRVSSPAGHQQQEAIDRQAALALHQQQLTAMGGMQPMPQMGRLNITIAQAKLAKNYGLARMDPYVRLRIGHFVLETHTDPNGGKNPRWNKIVQCPLPSGINSIVLEIFDECSFTMDELIAWAEIPITEAVLRGETHEDWYPLSGKQGEGMEGMINLVLSFLNAPIPGTYPVQGASPIMMLPTPSNYGSRAYQAVPVYTQPPPAPAPPQQLTEEDLKQISEMFPNMDKEVIKSVAEANQGNKNATVNSLLQMTE</sequence>